<sequence length="205" mass="22956">MYIGRFIVIGKTENGKPFISYRVSSRSFPNRKGVLRGNTVTIVPENIGDVLKNPYIMYNALRVVGGCVVVGNGSHTDIIGEKIEVGFPVRDALLYSLALMDYERDDYRTPRIAGVLDREIGYLGYVSEGDIRVCKVPLRNGMGYYLGTYGACRISKDQCIPVVGETPGEICRYILEYREFEHPVCCTTALIDGDRVDIEVLNLRE</sequence>
<dbReference type="GO" id="GO:0003937">
    <property type="term" value="F:IMP cyclohydrolase activity"/>
    <property type="evidence" value="ECO:0007669"/>
    <property type="project" value="UniProtKB-UniRule"/>
</dbReference>
<name>A0A833EAT1_9EURY</name>
<organism evidence="6 7">
    <name type="scientific">Methanothermococcus okinawensis</name>
    <dbReference type="NCBI Taxonomy" id="155863"/>
    <lineage>
        <taxon>Archaea</taxon>
        <taxon>Methanobacteriati</taxon>
        <taxon>Methanobacteriota</taxon>
        <taxon>Methanomada group</taxon>
        <taxon>Methanococci</taxon>
        <taxon>Methanococcales</taxon>
        <taxon>Methanococcaceae</taxon>
        <taxon>Methanothermococcus</taxon>
    </lineage>
</organism>
<evidence type="ECO:0000259" key="5">
    <source>
        <dbReference type="Pfam" id="PF07826"/>
    </source>
</evidence>
<feature type="domain" description="Inosine monophosphate cyclohydrolase-like" evidence="5">
    <location>
        <begin position="2"/>
        <end position="194"/>
    </location>
</feature>
<evidence type="ECO:0000313" key="7">
    <source>
        <dbReference type="Proteomes" id="UP000623215"/>
    </source>
</evidence>
<dbReference type="SUPFAM" id="SSF75569">
    <property type="entry name" value="Archaeal IMP cyclohydrolase PurO"/>
    <property type="match status" value="1"/>
</dbReference>
<evidence type="ECO:0000256" key="3">
    <source>
        <dbReference type="HAMAP-Rule" id="MF_00705"/>
    </source>
</evidence>
<comment type="similarity">
    <text evidence="3">Belongs to the archaeal IMP cyclohydrolase family.</text>
</comment>
<proteinExistence type="inferred from homology"/>
<dbReference type="InterPro" id="IPR020600">
    <property type="entry name" value="IMP_cyclohydrolase-like"/>
</dbReference>
<dbReference type="NCBIfam" id="NF003167">
    <property type="entry name" value="PRK04151.1"/>
    <property type="match status" value="1"/>
</dbReference>
<comment type="catalytic activity">
    <reaction evidence="3">
        <text>IMP + H2O = 5-formamido-1-(5-phospho-D-ribosyl)imidazole-4-carboxamide</text>
        <dbReference type="Rhea" id="RHEA:18445"/>
        <dbReference type="ChEBI" id="CHEBI:15377"/>
        <dbReference type="ChEBI" id="CHEBI:58053"/>
        <dbReference type="ChEBI" id="CHEBI:58467"/>
        <dbReference type="EC" id="3.5.4.10"/>
    </reaction>
</comment>
<gene>
    <name evidence="3" type="primary">purO</name>
    <name evidence="6" type="ORF">EYH55_00805</name>
</gene>
<comment type="pathway">
    <text evidence="3">Purine metabolism; IMP biosynthesis via de novo pathway; IMP from 5-formamido-1-(5-phospho-D-ribosyl)imidazole-4-carboxamide: step 1/1.</text>
</comment>
<keyword evidence="2 3" id="KW-0378">Hydrolase</keyword>
<evidence type="ECO:0000256" key="4">
    <source>
        <dbReference type="NCBIfam" id="TIGR01922"/>
    </source>
</evidence>
<comment type="function">
    <text evidence="3">Catalyzes the cyclization of 5-formylamidoimidazole-4-carboxamide ribonucleotide to IMP.</text>
</comment>
<evidence type="ECO:0000313" key="6">
    <source>
        <dbReference type="EMBL" id="HIQ32012.1"/>
    </source>
</evidence>
<comment type="caution">
    <text evidence="6">The sequence shown here is derived from an EMBL/GenBank/DDBJ whole genome shotgun (WGS) entry which is preliminary data.</text>
</comment>
<dbReference type="Gene3D" id="3.60.20.20">
    <property type="entry name" value="Inosine monophosphate cyclohydrolase-like"/>
    <property type="match status" value="1"/>
</dbReference>
<dbReference type="UniPathway" id="UPA00074">
    <property type="reaction ID" value="UER00135"/>
</dbReference>
<dbReference type="PIRSF" id="PIRSF004866">
    <property type="entry name" value="IMP_cclhdr_arch"/>
    <property type="match status" value="1"/>
</dbReference>
<evidence type="ECO:0000256" key="2">
    <source>
        <dbReference type="ARBA" id="ARBA00022801"/>
    </source>
</evidence>
<dbReference type="InterPro" id="IPR036795">
    <property type="entry name" value="IMP_cyclohydrolase-like_sf"/>
</dbReference>
<reference evidence="6" key="1">
    <citation type="journal article" date="2020" name="ISME J.">
        <title>Gammaproteobacteria mediating utilization of methyl-, sulfur- and petroleum organic compounds in deep ocean hydrothermal plumes.</title>
        <authorList>
            <person name="Zhou Z."/>
            <person name="Liu Y."/>
            <person name="Pan J."/>
            <person name="Cron B.R."/>
            <person name="Toner B.M."/>
            <person name="Anantharaman K."/>
            <person name="Breier J.A."/>
            <person name="Dick G.J."/>
            <person name="Li M."/>
        </authorList>
    </citation>
    <scope>NUCLEOTIDE SEQUENCE</scope>
    <source>
        <strain evidence="6">SZUA-1534</strain>
    </source>
</reference>
<protein>
    <recommendedName>
        <fullName evidence="3 4">IMP cyclohydrolase</fullName>
        <ecNumber evidence="3 4">3.5.4.10</ecNumber>
    </recommendedName>
    <alternativeName>
        <fullName evidence="3">IMP synthase</fullName>
    </alternativeName>
    <alternativeName>
        <fullName evidence="3">Inosinicase</fullName>
    </alternativeName>
</protein>
<dbReference type="HAMAP" id="MF_00705">
    <property type="entry name" value="IMP_cyclohydrol"/>
    <property type="match status" value="1"/>
</dbReference>
<evidence type="ECO:0000256" key="1">
    <source>
        <dbReference type="ARBA" id="ARBA00022755"/>
    </source>
</evidence>
<dbReference type="EMBL" id="DQVW01000011">
    <property type="protein sequence ID" value="HIQ32012.1"/>
    <property type="molecule type" value="Genomic_DNA"/>
</dbReference>
<keyword evidence="1 3" id="KW-0658">Purine biosynthesis</keyword>
<dbReference type="Proteomes" id="UP000623215">
    <property type="component" value="Unassembled WGS sequence"/>
</dbReference>
<dbReference type="Pfam" id="PF07826">
    <property type="entry name" value="IMP_cyclohyd"/>
    <property type="match status" value="1"/>
</dbReference>
<dbReference type="AlphaFoldDB" id="A0A833EAT1"/>
<dbReference type="EC" id="3.5.4.10" evidence="3 4"/>
<accession>A0A833EAT1</accession>
<dbReference type="GO" id="GO:0006189">
    <property type="term" value="P:'de novo' IMP biosynthetic process"/>
    <property type="evidence" value="ECO:0007669"/>
    <property type="project" value="UniProtKB-UniRule"/>
</dbReference>
<dbReference type="InterPro" id="IPR010191">
    <property type="entry name" value="IMP_cyclohydrolase"/>
</dbReference>
<dbReference type="NCBIfam" id="TIGR01922">
    <property type="entry name" value="purO_arch"/>
    <property type="match status" value="1"/>
</dbReference>